<evidence type="ECO:0000259" key="3">
    <source>
        <dbReference type="PROSITE" id="PS50110"/>
    </source>
</evidence>
<feature type="domain" description="Response regulatory" evidence="3">
    <location>
        <begin position="59"/>
        <end position="179"/>
    </location>
</feature>
<dbReference type="EMBL" id="CP015136">
    <property type="protein sequence ID" value="AMY11893.1"/>
    <property type="molecule type" value="Genomic_DNA"/>
</dbReference>
<dbReference type="SUPFAM" id="SSF52172">
    <property type="entry name" value="CheY-like"/>
    <property type="match status" value="1"/>
</dbReference>
<gene>
    <name evidence="4" type="ORF">LuPra_05161</name>
</gene>
<dbReference type="STRING" id="1855912.LuPra_05161"/>
<dbReference type="Proteomes" id="UP000076079">
    <property type="component" value="Chromosome"/>
</dbReference>
<dbReference type="InterPro" id="IPR001789">
    <property type="entry name" value="Sig_transdc_resp-reg_receiver"/>
</dbReference>
<sequence>MLQRDLESFKDLPLVPAHVPASAHTRSVPRGQQRPGVSPLGSQRSRQESGGAGANHTLSIAVYDASPDRRRLLAATLYGLGCRTVPLDCESDAPEFLRAQLVASRPDVVIWQIGSAPHDQGAPLLRALGSGTLADIGVVVTTPHLAHATAVLGPSASMVRMLATPFSLGDLMRAVSAAHQDSVGATHG</sequence>
<dbReference type="Gene3D" id="3.40.50.2300">
    <property type="match status" value="1"/>
</dbReference>
<name>A0A143PUP5_LUTPR</name>
<dbReference type="InterPro" id="IPR011006">
    <property type="entry name" value="CheY-like_superfamily"/>
</dbReference>
<feature type="region of interest" description="Disordered" evidence="2">
    <location>
        <begin position="20"/>
        <end position="53"/>
    </location>
</feature>
<comment type="caution">
    <text evidence="1">Lacks conserved residue(s) required for the propagation of feature annotation.</text>
</comment>
<keyword evidence="5" id="KW-1185">Reference proteome</keyword>
<evidence type="ECO:0000313" key="4">
    <source>
        <dbReference type="EMBL" id="AMY11893.1"/>
    </source>
</evidence>
<reference evidence="4 5" key="1">
    <citation type="journal article" date="2016" name="Genome Announc.">
        <title>First Complete Genome Sequence of a Subdivision 6 Acidobacterium Strain.</title>
        <authorList>
            <person name="Huang S."/>
            <person name="Vieira S."/>
            <person name="Bunk B."/>
            <person name="Riedel T."/>
            <person name="Sproer C."/>
            <person name="Overmann J."/>
        </authorList>
    </citation>
    <scope>NUCLEOTIDE SEQUENCE [LARGE SCALE GENOMIC DNA]</scope>
    <source>
        <strain evidence="5">DSM 100886 HEG_-6_39</strain>
    </source>
</reference>
<protein>
    <recommendedName>
        <fullName evidence="3">Response regulatory domain-containing protein</fullName>
    </recommendedName>
</protein>
<accession>A0A143PUP5</accession>
<evidence type="ECO:0000313" key="5">
    <source>
        <dbReference type="Proteomes" id="UP000076079"/>
    </source>
</evidence>
<dbReference type="PROSITE" id="PS50110">
    <property type="entry name" value="RESPONSE_REGULATORY"/>
    <property type="match status" value="1"/>
</dbReference>
<organism evidence="4 5">
    <name type="scientific">Luteitalea pratensis</name>
    <dbReference type="NCBI Taxonomy" id="1855912"/>
    <lineage>
        <taxon>Bacteria</taxon>
        <taxon>Pseudomonadati</taxon>
        <taxon>Acidobacteriota</taxon>
        <taxon>Vicinamibacteria</taxon>
        <taxon>Vicinamibacterales</taxon>
        <taxon>Vicinamibacteraceae</taxon>
        <taxon>Luteitalea</taxon>
    </lineage>
</organism>
<dbReference type="GO" id="GO:0000160">
    <property type="term" value="P:phosphorelay signal transduction system"/>
    <property type="evidence" value="ECO:0007669"/>
    <property type="project" value="InterPro"/>
</dbReference>
<evidence type="ECO:0000256" key="2">
    <source>
        <dbReference type="SAM" id="MobiDB-lite"/>
    </source>
</evidence>
<dbReference type="AlphaFoldDB" id="A0A143PUP5"/>
<evidence type="ECO:0000256" key="1">
    <source>
        <dbReference type="PROSITE-ProRule" id="PRU00169"/>
    </source>
</evidence>
<proteinExistence type="predicted"/>
<dbReference type="KEGG" id="abac:LuPra_05161"/>
<reference evidence="5" key="2">
    <citation type="submission" date="2016-04" db="EMBL/GenBank/DDBJ databases">
        <title>First Complete Genome Sequence of a Subdivision 6 Acidobacterium.</title>
        <authorList>
            <person name="Huang S."/>
            <person name="Vieira S."/>
            <person name="Bunk B."/>
            <person name="Riedel T."/>
            <person name="Sproeer C."/>
            <person name="Overmann J."/>
        </authorList>
    </citation>
    <scope>NUCLEOTIDE SEQUENCE [LARGE SCALE GENOMIC DNA]</scope>
    <source>
        <strain evidence="5">DSM 100886 HEG_-6_39</strain>
    </source>
</reference>